<feature type="coiled-coil region" evidence="1">
    <location>
        <begin position="717"/>
        <end position="763"/>
    </location>
</feature>
<dbReference type="EMBL" id="LSRX01000673">
    <property type="protein sequence ID" value="OLP91282.1"/>
    <property type="molecule type" value="Genomic_DNA"/>
</dbReference>
<dbReference type="SUPFAM" id="SSF63825">
    <property type="entry name" value="YWTD domain"/>
    <property type="match status" value="2"/>
</dbReference>
<gene>
    <name evidence="3" type="ORF">AK812_SmicGene27037</name>
</gene>
<reference evidence="3 4" key="1">
    <citation type="submission" date="2016-02" db="EMBL/GenBank/DDBJ databases">
        <title>Genome analysis of coral dinoflagellate symbionts highlights evolutionary adaptations to a symbiotic lifestyle.</title>
        <authorList>
            <person name="Aranda M."/>
            <person name="Li Y."/>
            <person name="Liew Y.J."/>
            <person name="Baumgarten S."/>
            <person name="Simakov O."/>
            <person name="Wilson M."/>
            <person name="Piel J."/>
            <person name="Ashoor H."/>
            <person name="Bougouffa S."/>
            <person name="Bajic V.B."/>
            <person name="Ryu T."/>
            <person name="Ravasi T."/>
            <person name="Bayer T."/>
            <person name="Micklem G."/>
            <person name="Kim H."/>
            <person name="Bhak J."/>
            <person name="Lajeunesse T.C."/>
            <person name="Voolstra C.R."/>
        </authorList>
    </citation>
    <scope>NUCLEOTIDE SEQUENCE [LARGE SCALE GENOMIC DNA]</scope>
    <source>
        <strain evidence="3 4">CCMP2467</strain>
    </source>
</reference>
<feature type="transmembrane region" description="Helical" evidence="2">
    <location>
        <begin position="1460"/>
        <end position="1478"/>
    </location>
</feature>
<feature type="transmembrane region" description="Helical" evidence="2">
    <location>
        <begin position="347"/>
        <end position="368"/>
    </location>
</feature>
<keyword evidence="2" id="KW-0812">Transmembrane</keyword>
<evidence type="ECO:0000256" key="1">
    <source>
        <dbReference type="SAM" id="Coils"/>
    </source>
</evidence>
<keyword evidence="1" id="KW-0175">Coiled coil</keyword>
<dbReference type="Gene3D" id="3.40.50.300">
    <property type="entry name" value="P-loop containing nucleotide triphosphate hydrolases"/>
    <property type="match status" value="2"/>
</dbReference>
<dbReference type="OrthoDB" id="415558at2759"/>
<evidence type="ECO:0000313" key="3">
    <source>
        <dbReference type="EMBL" id="OLP91282.1"/>
    </source>
</evidence>
<keyword evidence="2" id="KW-1133">Transmembrane helix</keyword>
<feature type="transmembrane region" description="Helical" evidence="2">
    <location>
        <begin position="1583"/>
        <end position="1612"/>
    </location>
</feature>
<feature type="transmembrane region" description="Helical" evidence="2">
    <location>
        <begin position="1662"/>
        <end position="1683"/>
    </location>
</feature>
<dbReference type="PANTHER" id="PTHR32046:SF11">
    <property type="entry name" value="IMMUNE-ASSOCIATED NUCLEOTIDE-BINDING PROTEIN 10-LIKE"/>
    <property type="match status" value="1"/>
</dbReference>
<dbReference type="Proteomes" id="UP000186817">
    <property type="component" value="Unassembled WGS sequence"/>
</dbReference>
<feature type="transmembrane region" description="Helical" evidence="2">
    <location>
        <begin position="225"/>
        <end position="247"/>
    </location>
</feature>
<name>A0A1Q9D7U3_SYMMI</name>
<keyword evidence="4" id="KW-1185">Reference proteome</keyword>
<accession>A0A1Q9D7U3</accession>
<feature type="transmembrane region" description="Helical" evidence="2">
    <location>
        <begin position="1633"/>
        <end position="1656"/>
    </location>
</feature>
<evidence type="ECO:0000256" key="2">
    <source>
        <dbReference type="SAM" id="Phobius"/>
    </source>
</evidence>
<protein>
    <submittedName>
        <fullName evidence="3">Uncharacterized protein</fullName>
    </submittedName>
</protein>
<dbReference type="SUPFAM" id="SSF52540">
    <property type="entry name" value="P-loop containing nucleoside triphosphate hydrolases"/>
    <property type="match status" value="1"/>
</dbReference>
<feature type="transmembrane region" description="Helical" evidence="2">
    <location>
        <begin position="267"/>
        <end position="288"/>
    </location>
</feature>
<evidence type="ECO:0000313" key="4">
    <source>
        <dbReference type="Proteomes" id="UP000186817"/>
    </source>
</evidence>
<feature type="transmembrane region" description="Helical" evidence="2">
    <location>
        <begin position="463"/>
        <end position="481"/>
    </location>
</feature>
<dbReference type="PANTHER" id="PTHR32046">
    <property type="entry name" value="G DOMAIN-CONTAINING PROTEIN"/>
    <property type="match status" value="1"/>
</dbReference>
<sequence length="2776" mass="306999">MDPRDSPLRRRLAVASGNITIRRVAVRHTRGCNAAAFTIGSEMSGNPQKGTTMEPMGMLHQAIVSLSTFRAILNASMQLQRIHLYSIACWPGSAQAFMADRSVPNMSSREVEKKNEHKAQLPQAGLRSNNAPNALETKYQVLDRDLVPQLQMVRPSQISLLSVEEFRADALQEGISPWIQISSEEVLVTTLVVVLILSLSRVEVLRREAWRAVQQSAARSRTKTISVSAALFASAAFNALVQVAAAASHGLLAIKWVLAGDEAGFPLVASLSLVAVNTELLVRVAVLVHMRSILVRLATCRGYRIDFGGIGSLLGTTLGQVCVAWNVSVTLVLLVCTLERMSELGRLLPWVAAAVTSLLWANTTFAGFGASRWKDLELIATTSTPVATVPEFLRQISEEDAMPVAESPAEEHSNCCSRLVAPLGTACSLTLDDTLLEKHWMEVLFAAFPEHPKTRLFHTLSVAFFKMLPFVMPALLVVYSLSRMPQIVALEVLGGVVSPTFVPTSSEYFISLETGWKAELTLKLEMEVGQASRVRFCCHDHCETLESTRRKHSEDLLMAARVPSSHFGTCSLILYGLRTREYVFTVLALQGVQGSASFGNLSASLPVYEVSTRDYVERLNADRNAELHLRVNAKMDTTNIKVEHSGRWCGASTEGCRKVNVSSESAGIFAIQEDLGGGTYSLMLVLRPKPSKPDIGLGNLSCSYTFQVVVVNRDVRLAQLAQDVAELRATVDALEDFDQGSDAAATQQKYKAALQERDGLLEDAYRAKQTKHVGTKGTVTFLAVGLTGTGKSELCHWMTGDKKECSPSATMESHTSKVTFLHTNPFNDSHILPKLEWIDTPGRGDTRGEAKDEEMWNQTIDEILRKSQDQRIDRIVWVLNAAWQRGVAMREMMLKELRRSFGYHLYEHLDLVFNFLPHLPNKTEYREEVLFRERKKFTNWIMEQEDKLFNWSTKLRHKVSDQVNRTGCFGVSINPAYLADRPADLPLSAPYLRWFTPFSYPAGMDELIRMYETSASDVGPGLRLNDKHPRTGPGILKQASLVAYVCGLRPEWSETAPTLTRGAVAVHMQVEGEDFDWGDNVIMMPTTTSCGDPGVSRWSELLAKVGHTIERNRTHALYRVPWQPSHRQFCFCEAPGCNESWRFGQSTSIGQIRPPEELCNDPISNRTFDWDLSYAGLVAVGDIIVAPPDQAHAIMLLNVTSGKSDEAAVNDSLNRTRPQKIVSPQYGTTTENPSTLVSDDTKWCGAVTDGKNVYAAPWNVMDIFVFNVATRTSYGIPLDGHIDADDRFIDIAVDDNKLYLLPGRGQVRLGIVDLSSNDVKLKDLSEYSGGQREADSPWLGAVVDNGQLFLIPHGSPQLVVMEISSEKITHVDTSNLAVDGSGLLGNYLWAGGVKAKGHVYTVPHDAERILVIDVTQPTKIEDISTESVDKSTGKWWGAAVSDFYFVAAPRNAMSVLVMDLFTRTLLVILVFILAWVHFELGCPESKVKPALRNGTPVLGLFGGSFSKRVEAKRGLRIGAAYMVRVQRSGKSGEELSMTGISPKPMFFVSAIANPMMKVGTAVASGLLAVKWLLALLAGEEAGLPLIACFLVITVNTELLTTVSLVTHLRAILVDFASCNQVRVKFMSVTSLEGAPVSLACLVLNFVGSSILLVYLYEHPGKFLAWQSATLGLAAWANTSFTGIGTTAWNDIRPLAATSHPVLSVSEFLNQLHLDGGASSASASAEAVSGNSIGAMLSKLCLGTWYFNEEDGLLVQSRRQLLHHALPLHPRLRLVHSSILSFISLLSLAVPALLVGYCMLQTPQLQLCEVVGGSIQPEFDPWASHHYVRVADAWKEVITFNFEMELGQASSYAFCCGSSSCAAQAFGDRQPSNHLLMEARVSQGEFGTCSLKLRGLRQREYLFTILAARSISIEAKLGRTSASFAEHPTQGHLYQSSMALPSRNAQLSFFAAMVLDQTHMRLSPSAKICRRDNQCDIKTQEGPLKFDWLLGGMGGSFNVSIVLELVATEEPSNGLSTAYVIQLDIFSVPQRLAVLAQRISKARAKRNALEGMEMNGGVVQAEEEYEMALLQRNQLLKQVYEEKLEEMPVDQEKGMMRWIDTPGRGDTRGEETTDKELWKNTMTKLMDQDAQNVDRIVWVLKNAAWQRGVAMREMMLKELRRSFGYHLYEHLDLVFNFLPHLPNKSEYRENVLLRQREKFTHWIMEQEDKLFNWSSRLRGNVSAQVNRTGFYGVSINPTYLADLPLGLPLSAPYLRQFPPFSYPAGVDELVKMYTVARRSQENSSGLKVADKHPRVGPGILQKLTSLRYECGLRPQWSWQERTWRDFTSRKLTSKRYKARMLDAGYVAAHIEIQGTLLTAEDRAFLLSSQGGARVECGDPEEKGWPQAWSNQTVPAVSMSPDGESATYRFDWRQGPLRLCFCEAPNCSESWRFGQQLSLPEADPEKCKNEDMVSTFEHLNMSNIHEVVGAAGVNDSLFAATSRGVVVVAVKNNIPESVNWIFSGELDWPFGLAEASGFLFCPTGPRSREILAIDAATKEPHKVPVKTESGNVTSLPGVWAIAAANHSLYMVAHHSLIIFHRVSEDFKWKNIRTLFDHFYGPAPAFLACEVVNSQLFVVPLTAPHVVVIDIIAFNTTELSTKDYEEGSGPFKWAGSVEVSGRIYAAPFDADRILVITAATPKLSGIDTTSVARGFQKWINLVVASDRIYGLPGDHRYGVDTPVPVLVFDLTTERLYGIAGTSAWNGFGVGVVRDRLFSFTRLHDDAVLVALDAGVARLR</sequence>
<feature type="transmembrane region" description="Helical" evidence="2">
    <location>
        <begin position="186"/>
        <end position="204"/>
    </location>
</feature>
<comment type="caution">
    <text evidence="3">The sequence shown here is derived from an EMBL/GenBank/DDBJ whole genome shotgun (WGS) entry which is preliminary data.</text>
</comment>
<dbReference type="InterPro" id="IPR027417">
    <property type="entry name" value="P-loop_NTPase"/>
</dbReference>
<proteinExistence type="predicted"/>
<feature type="transmembrane region" description="Helical" evidence="2">
    <location>
        <begin position="309"/>
        <end position="335"/>
    </location>
</feature>
<keyword evidence="2" id="KW-0472">Membrane</keyword>
<organism evidence="3 4">
    <name type="scientific">Symbiodinium microadriaticum</name>
    <name type="common">Dinoflagellate</name>
    <name type="synonym">Zooxanthella microadriatica</name>
    <dbReference type="NCBI Taxonomy" id="2951"/>
    <lineage>
        <taxon>Eukaryota</taxon>
        <taxon>Sar</taxon>
        <taxon>Alveolata</taxon>
        <taxon>Dinophyceae</taxon>
        <taxon>Suessiales</taxon>
        <taxon>Symbiodiniaceae</taxon>
        <taxon>Symbiodinium</taxon>
    </lineage>
</organism>
<feature type="transmembrane region" description="Helical" evidence="2">
    <location>
        <begin position="1778"/>
        <end position="1796"/>
    </location>
</feature>